<gene>
    <name evidence="2" type="ORF">BDV95DRAFT_608246</name>
</gene>
<evidence type="ECO:0000256" key="1">
    <source>
        <dbReference type="SAM" id="MobiDB-lite"/>
    </source>
</evidence>
<sequence length="285" mass="31944">MLPSPSRLKNHDFSKPVRAQVPHSELPFIPAPSRLVRHHCPTFIDPGSVDSNQSSLFQSSSQQGHQQSKPLTTLMLSLPLAQKIHQLIVTSRQIESLARGLFEGQMSEAEVARYMQGLESRYETLREDVECELESAWVNAGFLPAATIPTFPNFPPASQFNFTQQKAGNTDVYIDANYTVDKALKRKREVEEEETSSNGSSSDERVSKKRKAGDVDEEDWSSWDPLQPIGIQQAMIPLPGPAKRKLKNWTFETGERKGQRKGRAKEEASGSGWCVSPCGTEFRWV</sequence>
<feature type="region of interest" description="Disordered" evidence="1">
    <location>
        <begin position="186"/>
        <end position="226"/>
    </location>
</feature>
<reference evidence="2 3" key="1">
    <citation type="submission" date="2020-01" db="EMBL/GenBank/DDBJ databases">
        <authorList>
            <consortium name="DOE Joint Genome Institute"/>
            <person name="Haridas S."/>
            <person name="Albert R."/>
            <person name="Binder M."/>
            <person name="Bloem J."/>
            <person name="Labutti K."/>
            <person name="Salamov A."/>
            <person name="Andreopoulos B."/>
            <person name="Baker S.E."/>
            <person name="Barry K."/>
            <person name="Bills G."/>
            <person name="Bluhm B.H."/>
            <person name="Cannon C."/>
            <person name="Castanera R."/>
            <person name="Culley D.E."/>
            <person name="Daum C."/>
            <person name="Ezra D."/>
            <person name="Gonzalez J.B."/>
            <person name="Henrissat B."/>
            <person name="Kuo A."/>
            <person name="Liang C."/>
            <person name="Lipzen A."/>
            <person name="Lutzoni F."/>
            <person name="Magnuson J."/>
            <person name="Mondo S."/>
            <person name="Nolan M."/>
            <person name="Ohm R."/>
            <person name="Pangilinan J."/>
            <person name="Park H.-J.H."/>
            <person name="Ramirez L."/>
            <person name="Alfaro M."/>
            <person name="Sun H."/>
            <person name="Tritt A."/>
            <person name="Yoshinaga Y."/>
            <person name="Zwiers L.-H.L."/>
            <person name="Turgeon B.G."/>
            <person name="Goodwin S.B."/>
            <person name="Spatafora J.W."/>
            <person name="Crous P.W."/>
            <person name="Grigoriev I.V."/>
        </authorList>
    </citation>
    <scope>NUCLEOTIDE SEQUENCE [LARGE SCALE GENOMIC DNA]</scope>
    <source>
        <strain evidence="2 3">CBS 611.86</strain>
    </source>
</reference>
<dbReference type="Proteomes" id="UP000481861">
    <property type="component" value="Unassembled WGS sequence"/>
</dbReference>
<accession>A0A7C8MIH6</accession>
<comment type="caution">
    <text evidence="2">The sequence shown here is derived from an EMBL/GenBank/DDBJ whole genome shotgun (WGS) entry which is preliminary data.</text>
</comment>
<evidence type="ECO:0000313" key="2">
    <source>
        <dbReference type="EMBL" id="KAF2870244.1"/>
    </source>
</evidence>
<name>A0A7C8MIH6_9PLEO</name>
<feature type="region of interest" description="Disordered" evidence="1">
    <location>
        <begin position="248"/>
        <end position="272"/>
    </location>
</feature>
<dbReference type="OrthoDB" id="3800982at2759"/>
<protein>
    <submittedName>
        <fullName evidence="2">Uncharacterized protein</fullName>
    </submittedName>
</protein>
<keyword evidence="3" id="KW-1185">Reference proteome</keyword>
<organism evidence="2 3">
    <name type="scientific">Massariosphaeria phaeospora</name>
    <dbReference type="NCBI Taxonomy" id="100035"/>
    <lineage>
        <taxon>Eukaryota</taxon>
        <taxon>Fungi</taxon>
        <taxon>Dikarya</taxon>
        <taxon>Ascomycota</taxon>
        <taxon>Pezizomycotina</taxon>
        <taxon>Dothideomycetes</taxon>
        <taxon>Pleosporomycetidae</taxon>
        <taxon>Pleosporales</taxon>
        <taxon>Pleosporales incertae sedis</taxon>
        <taxon>Massariosphaeria</taxon>
    </lineage>
</organism>
<dbReference type="AlphaFoldDB" id="A0A7C8MIH6"/>
<proteinExistence type="predicted"/>
<evidence type="ECO:0000313" key="3">
    <source>
        <dbReference type="Proteomes" id="UP000481861"/>
    </source>
</evidence>
<dbReference type="EMBL" id="JAADJZ010000014">
    <property type="protein sequence ID" value="KAF2870244.1"/>
    <property type="molecule type" value="Genomic_DNA"/>
</dbReference>